<proteinExistence type="predicted"/>
<feature type="region of interest" description="Disordered" evidence="1">
    <location>
        <begin position="79"/>
        <end position="101"/>
    </location>
</feature>
<gene>
    <name evidence="2" type="ORF">TbgDal_IX8630</name>
</gene>
<accession>C9ZZD8</accession>
<dbReference type="EMBL" id="FN554972">
    <property type="protein sequence ID" value="CBH14787.1"/>
    <property type="molecule type" value="Genomic_DNA"/>
</dbReference>
<dbReference type="RefSeq" id="XP_011777053.1">
    <property type="nucleotide sequence ID" value="XM_011778751.1"/>
</dbReference>
<dbReference type="OrthoDB" id="240747at2759"/>
<dbReference type="GeneID" id="23860923"/>
<evidence type="ECO:0008006" key="4">
    <source>
        <dbReference type="Google" id="ProtNLM"/>
    </source>
</evidence>
<dbReference type="KEGG" id="tbg:TbgDal_IX8630"/>
<name>C9ZZD8_TRYB9</name>
<dbReference type="Proteomes" id="UP000002316">
    <property type="component" value="Chromosome 9"/>
</dbReference>
<dbReference type="CDD" id="cd23655">
    <property type="entry name" value="mS61-like"/>
    <property type="match status" value="1"/>
</dbReference>
<evidence type="ECO:0000313" key="2">
    <source>
        <dbReference type="EMBL" id="CBH14787.1"/>
    </source>
</evidence>
<protein>
    <recommendedName>
        <fullName evidence="4">Trans-sialidase</fullName>
    </recommendedName>
</protein>
<dbReference type="VEuPathDB" id="TriTrypDB:Tbg972.9.8630"/>
<reference evidence="3" key="1">
    <citation type="journal article" date="2010" name="PLoS Negl. Trop. Dis.">
        <title>The genome sequence of Trypanosoma brucei gambiense, causative agent of chronic human african trypanosomiasis.</title>
        <authorList>
            <person name="Jackson A.P."/>
            <person name="Sanders M."/>
            <person name="Berry A."/>
            <person name="McQuillan J."/>
            <person name="Aslett M.A."/>
            <person name="Quail M.A."/>
            <person name="Chukualim B."/>
            <person name="Capewell P."/>
            <person name="MacLeod A."/>
            <person name="Melville S.E."/>
            <person name="Gibson W."/>
            <person name="Barry J.D."/>
            <person name="Berriman M."/>
            <person name="Hertz-Fowler C."/>
        </authorList>
    </citation>
    <scope>NUCLEOTIDE SEQUENCE [LARGE SCALE GENOMIC DNA]</scope>
    <source>
        <strain evidence="3">MHOM/CI/86/DAL972</strain>
    </source>
</reference>
<sequence length="293" mass="33452">MLCRTFLRQFRMSGGDMFVEYKVLSRDHRRSIRVEDAIVDPTFKRTVLPLSWLELLRSPSLRLPTGYFVEETVHVSLPNATSNGGKKEARPQKGGFASGSPSVGRNEANAIIAGPVVLYITGQSVPVVLNPYFVPEGTWDMRTRDGELDLRLGMDAIEQCTLFSELRPGGLLYGKLPENPNVRRNESVRATLGRYGMKCDLAESPLVPRPWTRMRYMFIDELQRGPKLTEFVGHNPRNGTPWRFSQNTKYFRIGIWRDTIRRNDMNEGLHAHSSWQKSPQQSVPEVRFLAPYP</sequence>
<dbReference type="AlphaFoldDB" id="C9ZZD8"/>
<evidence type="ECO:0000256" key="1">
    <source>
        <dbReference type="SAM" id="MobiDB-lite"/>
    </source>
</evidence>
<organism evidence="2 3">
    <name type="scientific">Trypanosoma brucei gambiense (strain MHOM/CI/86/DAL972)</name>
    <dbReference type="NCBI Taxonomy" id="679716"/>
    <lineage>
        <taxon>Eukaryota</taxon>
        <taxon>Discoba</taxon>
        <taxon>Euglenozoa</taxon>
        <taxon>Kinetoplastea</taxon>
        <taxon>Metakinetoplastina</taxon>
        <taxon>Trypanosomatida</taxon>
        <taxon>Trypanosomatidae</taxon>
        <taxon>Trypanosoma</taxon>
    </lineage>
</organism>
<evidence type="ECO:0000313" key="3">
    <source>
        <dbReference type="Proteomes" id="UP000002316"/>
    </source>
</evidence>